<name>A0A3P7MKG1_DIBLA</name>
<dbReference type="InterPro" id="IPR032384">
    <property type="entry name" value="Kif23_Arf-bd"/>
</dbReference>
<sequence>MKEEGRSGKLRGGGQTAPVYRLRNAKRQTPTSPLADILNRPAAVNPRHHRRSKSAGGSKAVWLEHKEVFAAPLGTILTPSIKARKSATQFELKDTLVATDYLLHHQTTDPEGNVETQLFKGSILPTAGGGSAVIFNDVEELRQKSPLRISL</sequence>
<proteinExistence type="predicted"/>
<dbReference type="AlphaFoldDB" id="A0A3P7MKG1"/>
<reference evidence="3 4" key="1">
    <citation type="submission" date="2018-11" db="EMBL/GenBank/DDBJ databases">
        <authorList>
            <consortium name="Pathogen Informatics"/>
        </authorList>
    </citation>
    <scope>NUCLEOTIDE SEQUENCE [LARGE SCALE GENOMIC DNA]</scope>
</reference>
<protein>
    <recommendedName>
        <fullName evidence="2">Kinesin-like protein Kif23 Arf6-interacting domain-containing protein</fullName>
    </recommendedName>
</protein>
<dbReference type="Pfam" id="PF16540">
    <property type="entry name" value="MKLP1_Arf_bdg"/>
    <property type="match status" value="1"/>
</dbReference>
<gene>
    <name evidence="3" type="ORF">DILT_LOCUS13183</name>
</gene>
<accession>A0A3P7MKG1</accession>
<evidence type="ECO:0000259" key="2">
    <source>
        <dbReference type="Pfam" id="PF16540"/>
    </source>
</evidence>
<dbReference type="Gene3D" id="2.60.40.4330">
    <property type="entry name" value="Kinesin-like protein Kif23, Arf6-interacting domain"/>
    <property type="match status" value="1"/>
</dbReference>
<feature type="domain" description="Kinesin-like protein Kif23 Arf6-interacting" evidence="2">
    <location>
        <begin position="43"/>
        <end position="147"/>
    </location>
</feature>
<organism evidence="3 4">
    <name type="scientific">Dibothriocephalus latus</name>
    <name type="common">Fish tapeworm</name>
    <name type="synonym">Diphyllobothrium latum</name>
    <dbReference type="NCBI Taxonomy" id="60516"/>
    <lineage>
        <taxon>Eukaryota</taxon>
        <taxon>Metazoa</taxon>
        <taxon>Spiralia</taxon>
        <taxon>Lophotrochozoa</taxon>
        <taxon>Platyhelminthes</taxon>
        <taxon>Cestoda</taxon>
        <taxon>Eucestoda</taxon>
        <taxon>Diphyllobothriidea</taxon>
        <taxon>Diphyllobothriidae</taxon>
        <taxon>Dibothriocephalus</taxon>
    </lineage>
</organism>
<dbReference type="EMBL" id="UYRU01069183">
    <property type="protein sequence ID" value="VDN18431.1"/>
    <property type="molecule type" value="Genomic_DNA"/>
</dbReference>
<feature type="region of interest" description="Disordered" evidence="1">
    <location>
        <begin position="1"/>
        <end position="58"/>
    </location>
</feature>
<evidence type="ECO:0000313" key="4">
    <source>
        <dbReference type="Proteomes" id="UP000281553"/>
    </source>
</evidence>
<keyword evidence="4" id="KW-1185">Reference proteome</keyword>
<evidence type="ECO:0000313" key="3">
    <source>
        <dbReference type="EMBL" id="VDN18431.1"/>
    </source>
</evidence>
<dbReference type="OrthoDB" id="6288110at2759"/>
<dbReference type="Proteomes" id="UP000281553">
    <property type="component" value="Unassembled WGS sequence"/>
</dbReference>
<evidence type="ECO:0000256" key="1">
    <source>
        <dbReference type="SAM" id="MobiDB-lite"/>
    </source>
</evidence>
<dbReference type="InterPro" id="IPR038105">
    <property type="entry name" value="Kif23_Arf-bd_sf"/>
</dbReference>